<dbReference type="PANTHER" id="PTHR13126">
    <property type="entry name" value="CHAPERONE ATP11"/>
    <property type="match status" value="1"/>
</dbReference>
<comment type="similarity">
    <text evidence="2">Belongs to the ATP11 family.</text>
</comment>
<comment type="subcellular location">
    <subcellularLocation>
        <location evidence="1">Mitochondrion</location>
    </subcellularLocation>
</comment>
<dbReference type="GO" id="GO:0033615">
    <property type="term" value="P:mitochondrial proton-transporting ATP synthase complex assembly"/>
    <property type="evidence" value="ECO:0007669"/>
    <property type="project" value="TreeGrafter"/>
</dbReference>
<evidence type="ECO:0000256" key="3">
    <source>
        <dbReference type="ARBA" id="ARBA00022946"/>
    </source>
</evidence>
<dbReference type="Proteomes" id="UP000243459">
    <property type="component" value="Chromosome 1"/>
</dbReference>
<dbReference type="AlphaFoldDB" id="A0A5P1FV71"/>
<gene>
    <name evidence="5" type="ORF">A4U43_C01F19640</name>
</gene>
<evidence type="ECO:0000256" key="4">
    <source>
        <dbReference type="ARBA" id="ARBA00023128"/>
    </source>
</evidence>
<dbReference type="InterPro" id="IPR010591">
    <property type="entry name" value="ATP11"/>
</dbReference>
<proteinExistence type="inferred from homology"/>
<keyword evidence="6" id="KW-1185">Reference proteome</keyword>
<dbReference type="GO" id="GO:0005739">
    <property type="term" value="C:mitochondrion"/>
    <property type="evidence" value="ECO:0007669"/>
    <property type="project" value="UniProtKB-SubCell"/>
</dbReference>
<evidence type="ECO:0000313" key="6">
    <source>
        <dbReference type="Proteomes" id="UP000243459"/>
    </source>
</evidence>
<dbReference type="Pfam" id="PF06644">
    <property type="entry name" value="ATP11"/>
    <property type="match status" value="1"/>
</dbReference>
<evidence type="ECO:0000256" key="1">
    <source>
        <dbReference type="ARBA" id="ARBA00004173"/>
    </source>
</evidence>
<dbReference type="PANTHER" id="PTHR13126:SF0">
    <property type="entry name" value="ATP SYNTHASE MITOCHONDRIAL F1 COMPLEX ASSEMBLY FACTOR 1"/>
    <property type="match status" value="1"/>
</dbReference>
<sequence>MEEISNLLDLFKDRSPPRDFAHRFRSAPIKSGLFRFLAILDSEARLGLESCSASQIDAVIFAAKLLVGSSLSISVPFGKRSYRYINESKVIPPVGAKIKFMLTFCYSFMEGKQLRQHIPSRNILIRERKKKELSNGRRNAILVPDHWSGAIAAEGSTVAIKRCDLLSIAASQIKNDCQTIKLEAEASSRPYGITAYCLEDYKARGTQASPYFTVTYYTEFAETKGLVLVRRDIVLTSKLTNDEARWLVQTAHSFYLNDT</sequence>
<keyword evidence="3" id="KW-0809">Transit peptide</keyword>
<accession>A0A5P1FV71</accession>
<name>A0A5P1FV71_ASPOF</name>
<keyword evidence="4" id="KW-0496">Mitochondrion</keyword>
<reference evidence="6" key="1">
    <citation type="journal article" date="2017" name="Nat. Commun.">
        <title>The asparagus genome sheds light on the origin and evolution of a young Y chromosome.</title>
        <authorList>
            <person name="Harkess A."/>
            <person name="Zhou J."/>
            <person name="Xu C."/>
            <person name="Bowers J.E."/>
            <person name="Van der Hulst R."/>
            <person name="Ayyampalayam S."/>
            <person name="Mercati F."/>
            <person name="Riccardi P."/>
            <person name="McKain M.R."/>
            <person name="Kakrana A."/>
            <person name="Tang H."/>
            <person name="Ray J."/>
            <person name="Groenendijk J."/>
            <person name="Arikit S."/>
            <person name="Mathioni S.M."/>
            <person name="Nakano M."/>
            <person name="Shan H."/>
            <person name="Telgmann-Rauber A."/>
            <person name="Kanno A."/>
            <person name="Yue Z."/>
            <person name="Chen H."/>
            <person name="Li W."/>
            <person name="Chen Y."/>
            <person name="Xu X."/>
            <person name="Zhang Y."/>
            <person name="Luo S."/>
            <person name="Chen H."/>
            <person name="Gao J."/>
            <person name="Mao Z."/>
            <person name="Pires J.C."/>
            <person name="Luo M."/>
            <person name="Kudrna D."/>
            <person name="Wing R.A."/>
            <person name="Meyers B.C."/>
            <person name="Yi K."/>
            <person name="Kong H."/>
            <person name="Lavrijsen P."/>
            <person name="Sunseri F."/>
            <person name="Falavigna A."/>
            <person name="Ye Y."/>
            <person name="Leebens-Mack J.H."/>
            <person name="Chen G."/>
        </authorList>
    </citation>
    <scope>NUCLEOTIDE SEQUENCE [LARGE SCALE GENOMIC DNA]</scope>
    <source>
        <strain evidence="6">cv. DH0086</strain>
    </source>
</reference>
<dbReference type="Gramene" id="ONK80601">
    <property type="protein sequence ID" value="ONK80601"/>
    <property type="gene ID" value="A4U43_C01F19640"/>
</dbReference>
<evidence type="ECO:0000256" key="2">
    <source>
        <dbReference type="ARBA" id="ARBA00009116"/>
    </source>
</evidence>
<dbReference type="EMBL" id="CM007381">
    <property type="protein sequence ID" value="ONK80601.1"/>
    <property type="molecule type" value="Genomic_DNA"/>
</dbReference>
<organism evidence="5 6">
    <name type="scientific">Asparagus officinalis</name>
    <name type="common">Garden asparagus</name>
    <dbReference type="NCBI Taxonomy" id="4686"/>
    <lineage>
        <taxon>Eukaryota</taxon>
        <taxon>Viridiplantae</taxon>
        <taxon>Streptophyta</taxon>
        <taxon>Embryophyta</taxon>
        <taxon>Tracheophyta</taxon>
        <taxon>Spermatophyta</taxon>
        <taxon>Magnoliopsida</taxon>
        <taxon>Liliopsida</taxon>
        <taxon>Asparagales</taxon>
        <taxon>Asparagaceae</taxon>
        <taxon>Asparagoideae</taxon>
        <taxon>Asparagus</taxon>
    </lineage>
</organism>
<evidence type="ECO:0000313" key="5">
    <source>
        <dbReference type="EMBL" id="ONK80601.1"/>
    </source>
</evidence>
<protein>
    <submittedName>
        <fullName evidence="5">Uncharacterized protein</fullName>
    </submittedName>
</protein>